<feature type="binding site" evidence="1">
    <location>
        <position position="50"/>
    </location>
    <ligand>
        <name>Mg(2+)</name>
        <dbReference type="ChEBI" id="CHEBI:18420"/>
        <label>1</label>
    </ligand>
</feature>
<dbReference type="PANTHER" id="PTHR16222">
    <property type="entry name" value="ADP-RIBOSYLGLYCOHYDROLASE"/>
    <property type="match status" value="1"/>
</dbReference>
<dbReference type="Proteomes" id="UP000377595">
    <property type="component" value="Unassembled WGS sequence"/>
</dbReference>
<dbReference type="Pfam" id="PF03747">
    <property type="entry name" value="ADP_ribosyl_GH"/>
    <property type="match status" value="1"/>
</dbReference>
<dbReference type="InterPro" id="IPR050792">
    <property type="entry name" value="ADP-ribosylglycohydrolase"/>
</dbReference>
<dbReference type="EMBL" id="BLAF01000064">
    <property type="protein sequence ID" value="GES25218.1"/>
    <property type="molecule type" value="Genomic_DNA"/>
</dbReference>
<reference evidence="2 3" key="1">
    <citation type="submission" date="2019-10" db="EMBL/GenBank/DDBJ databases">
        <title>Whole genome shotgun sequence of Acrocarpospora pleiomorpha NBRC 16267.</title>
        <authorList>
            <person name="Ichikawa N."/>
            <person name="Kimura A."/>
            <person name="Kitahashi Y."/>
            <person name="Komaki H."/>
            <person name="Oguchi A."/>
        </authorList>
    </citation>
    <scope>NUCLEOTIDE SEQUENCE [LARGE SCALE GENOMIC DNA]</scope>
    <source>
        <strain evidence="2 3">NBRC 16267</strain>
    </source>
</reference>
<gene>
    <name evidence="2" type="ORF">Aple_081170</name>
</gene>
<feature type="binding site" evidence="1">
    <location>
        <position position="269"/>
    </location>
    <ligand>
        <name>Mg(2+)</name>
        <dbReference type="ChEBI" id="CHEBI:18420"/>
        <label>1</label>
    </ligand>
</feature>
<feature type="binding site" evidence="1">
    <location>
        <position position="266"/>
    </location>
    <ligand>
        <name>Mg(2+)</name>
        <dbReference type="ChEBI" id="CHEBI:18420"/>
        <label>1</label>
    </ligand>
</feature>
<feature type="binding site" evidence="1">
    <location>
        <position position="51"/>
    </location>
    <ligand>
        <name>Mg(2+)</name>
        <dbReference type="ChEBI" id="CHEBI:18420"/>
        <label>1</label>
    </ligand>
</feature>
<dbReference type="AlphaFoldDB" id="A0A5M3Y2Y0"/>
<evidence type="ECO:0000256" key="1">
    <source>
        <dbReference type="PIRSR" id="PIRSR605502-1"/>
    </source>
</evidence>
<name>A0A5M3Y2Y0_9ACTN</name>
<evidence type="ECO:0000313" key="3">
    <source>
        <dbReference type="Proteomes" id="UP000377595"/>
    </source>
</evidence>
<protein>
    <recommendedName>
        <fullName evidence="4">ADP-ribosylglycohydrolase</fullName>
    </recommendedName>
</protein>
<dbReference type="InterPro" id="IPR005502">
    <property type="entry name" value="Ribosyl_crysJ1"/>
</dbReference>
<keyword evidence="1" id="KW-0479">Metal-binding</keyword>
<comment type="caution">
    <text evidence="2">The sequence shown here is derived from an EMBL/GenBank/DDBJ whole genome shotgun (WGS) entry which is preliminary data.</text>
</comment>
<evidence type="ECO:0000313" key="2">
    <source>
        <dbReference type="EMBL" id="GES25218.1"/>
    </source>
</evidence>
<dbReference type="GO" id="GO:0046872">
    <property type="term" value="F:metal ion binding"/>
    <property type="evidence" value="ECO:0007669"/>
    <property type="project" value="UniProtKB-KW"/>
</dbReference>
<keyword evidence="1" id="KW-0460">Magnesium</keyword>
<dbReference type="PANTHER" id="PTHR16222:SF12">
    <property type="entry name" value="ADP-RIBOSYLGLYCOHYDROLASE-RELATED"/>
    <property type="match status" value="1"/>
</dbReference>
<organism evidence="2 3">
    <name type="scientific">Acrocarpospora pleiomorpha</name>
    <dbReference type="NCBI Taxonomy" id="90975"/>
    <lineage>
        <taxon>Bacteria</taxon>
        <taxon>Bacillati</taxon>
        <taxon>Actinomycetota</taxon>
        <taxon>Actinomycetes</taxon>
        <taxon>Streptosporangiales</taxon>
        <taxon>Streptosporangiaceae</taxon>
        <taxon>Acrocarpospora</taxon>
    </lineage>
</organism>
<dbReference type="RefSeq" id="WP_155350010.1">
    <property type="nucleotide sequence ID" value="NZ_BAAAHM010000027.1"/>
</dbReference>
<sequence length="336" mass="34404">MTTLDRCRGALLGLAVGDALGAPTEGMTPAEIRARHGRVTDFLTEDAAGTDDTEYAVVCARGLLAHGKGITPDDVAGVWLDTVAAQQGGFHGAGFSEMVALANLRSGLRPPQSGSDSYEMWSDGAAMRVAPVGILCMGDPDEAARIAAIDASVSHARDGVFCAQAVAAGVAAAMTAHHHRDVINAGVRALPPDSWSARLVGRALDVTAAAGSPDAAEEALYAEIPLFHYPWADAAPEAVALAFGLFAAHQGDFTRVVLAGVNIGRDSDTIAAIAGAMAGALHGAQAIPERWRAQVTHVSGRCITATAGTDLVELADRLHAAGQSGPALREAAVDAH</sequence>
<dbReference type="SUPFAM" id="SSF101478">
    <property type="entry name" value="ADP-ribosylglycohydrolase"/>
    <property type="match status" value="1"/>
</dbReference>
<keyword evidence="3" id="KW-1185">Reference proteome</keyword>
<dbReference type="Gene3D" id="1.10.4080.10">
    <property type="entry name" value="ADP-ribosylation/Crystallin J1"/>
    <property type="match status" value="1"/>
</dbReference>
<dbReference type="InterPro" id="IPR036705">
    <property type="entry name" value="Ribosyl_crysJ1_sf"/>
</dbReference>
<evidence type="ECO:0008006" key="4">
    <source>
        <dbReference type="Google" id="ProtNLM"/>
    </source>
</evidence>
<accession>A0A5M3Y2Y0</accession>
<proteinExistence type="predicted"/>
<dbReference type="OrthoDB" id="2822542at2"/>
<feature type="binding site" evidence="1">
    <location>
        <position position="52"/>
    </location>
    <ligand>
        <name>Mg(2+)</name>
        <dbReference type="ChEBI" id="CHEBI:18420"/>
        <label>1</label>
    </ligand>
</feature>
<feature type="binding site" evidence="1">
    <location>
        <position position="268"/>
    </location>
    <ligand>
        <name>Mg(2+)</name>
        <dbReference type="ChEBI" id="CHEBI:18420"/>
        <label>1</label>
    </ligand>
</feature>
<comment type="cofactor">
    <cofactor evidence="1">
        <name>Mg(2+)</name>
        <dbReference type="ChEBI" id="CHEBI:18420"/>
    </cofactor>
    <text evidence="1">Binds 2 magnesium ions per subunit.</text>
</comment>